<accession>A0A7C0U1Q5</accession>
<dbReference type="PANTHER" id="PTHR48466:SF2">
    <property type="entry name" value="OS10G0509000 PROTEIN"/>
    <property type="match status" value="1"/>
</dbReference>
<feature type="domain" description="Smr" evidence="9">
    <location>
        <begin position="682"/>
        <end position="757"/>
    </location>
</feature>
<dbReference type="InterPro" id="IPR036187">
    <property type="entry name" value="DNA_mismatch_repair_MutS_sf"/>
</dbReference>
<dbReference type="SMART" id="SM00534">
    <property type="entry name" value="MUTSac"/>
    <property type="match status" value="1"/>
</dbReference>
<evidence type="ECO:0000256" key="6">
    <source>
        <dbReference type="ARBA" id="ARBA00023125"/>
    </source>
</evidence>
<protein>
    <recommendedName>
        <fullName evidence="7">Endonuclease MutS2</fullName>
        <ecNumber evidence="7">3.1.-.-</ecNumber>
    </recommendedName>
    <alternativeName>
        <fullName evidence="7">Ribosome-associated protein quality control-upstream factor</fullName>
        <shortName evidence="7">RQC-upstream factor</shortName>
        <shortName evidence="7">RqcU</shortName>
        <ecNumber evidence="7">3.6.4.-</ecNumber>
    </alternativeName>
</protein>
<dbReference type="PANTHER" id="PTHR48466">
    <property type="entry name" value="OS10G0509000 PROTEIN-RELATED"/>
    <property type="match status" value="1"/>
</dbReference>
<gene>
    <name evidence="7" type="primary">mutS2</name>
    <name evidence="7" type="synonym">rqcU</name>
    <name evidence="10" type="ORF">ENG63_01980</name>
</gene>
<dbReference type="InterPro" id="IPR002625">
    <property type="entry name" value="Smr_dom"/>
</dbReference>
<dbReference type="EMBL" id="DRBS01000076">
    <property type="protein sequence ID" value="HDD43619.1"/>
    <property type="molecule type" value="Genomic_DNA"/>
</dbReference>
<dbReference type="AlphaFoldDB" id="A0A7C0U1Q5"/>
<evidence type="ECO:0000259" key="9">
    <source>
        <dbReference type="PROSITE" id="PS50828"/>
    </source>
</evidence>
<evidence type="ECO:0000256" key="8">
    <source>
        <dbReference type="SAM" id="Coils"/>
    </source>
</evidence>
<dbReference type="InterPro" id="IPR027417">
    <property type="entry name" value="P-loop_NTPase"/>
</dbReference>
<dbReference type="Gene3D" id="3.30.1370.110">
    <property type="match status" value="1"/>
</dbReference>
<name>A0A7C0U1Q5_DESA2</name>
<dbReference type="Gene3D" id="3.40.50.300">
    <property type="entry name" value="P-loop containing nucleotide triphosphate hydrolases"/>
    <property type="match status" value="1"/>
</dbReference>
<dbReference type="Proteomes" id="UP000886289">
    <property type="component" value="Unassembled WGS sequence"/>
</dbReference>
<dbReference type="GO" id="GO:0019843">
    <property type="term" value="F:rRNA binding"/>
    <property type="evidence" value="ECO:0007669"/>
    <property type="project" value="UniProtKB-UniRule"/>
</dbReference>
<dbReference type="InterPro" id="IPR005747">
    <property type="entry name" value="MutS2"/>
</dbReference>
<dbReference type="Pfam" id="PF01713">
    <property type="entry name" value="Smr"/>
    <property type="match status" value="1"/>
</dbReference>
<evidence type="ECO:0000256" key="7">
    <source>
        <dbReference type="HAMAP-Rule" id="MF_00092"/>
    </source>
</evidence>
<dbReference type="GO" id="GO:0004519">
    <property type="term" value="F:endonuclease activity"/>
    <property type="evidence" value="ECO:0007669"/>
    <property type="project" value="UniProtKB-UniRule"/>
</dbReference>
<dbReference type="Pfam" id="PF00488">
    <property type="entry name" value="MutS_V"/>
    <property type="match status" value="1"/>
</dbReference>
<dbReference type="NCBIfam" id="TIGR01069">
    <property type="entry name" value="mutS2"/>
    <property type="match status" value="1"/>
</dbReference>
<keyword evidence="3 7" id="KW-0378">Hydrolase</keyword>
<evidence type="ECO:0000256" key="1">
    <source>
        <dbReference type="ARBA" id="ARBA00022730"/>
    </source>
</evidence>
<dbReference type="SUPFAM" id="SSF160443">
    <property type="entry name" value="SMR domain-like"/>
    <property type="match status" value="1"/>
</dbReference>
<keyword evidence="1 7" id="KW-0699">rRNA-binding</keyword>
<evidence type="ECO:0000256" key="5">
    <source>
        <dbReference type="ARBA" id="ARBA00022884"/>
    </source>
</evidence>
<keyword evidence="2 7" id="KW-0547">Nucleotide-binding</keyword>
<proteinExistence type="inferred from homology"/>
<feature type="binding site" evidence="7">
    <location>
        <begin position="337"/>
        <end position="344"/>
    </location>
    <ligand>
        <name>ATP</name>
        <dbReference type="ChEBI" id="CHEBI:30616"/>
    </ligand>
</feature>
<feature type="coiled-coil region" evidence="8">
    <location>
        <begin position="565"/>
        <end position="599"/>
    </location>
</feature>
<keyword evidence="5 7" id="KW-0694">RNA-binding</keyword>
<dbReference type="PROSITE" id="PS50828">
    <property type="entry name" value="SMR"/>
    <property type="match status" value="1"/>
</dbReference>
<reference evidence="10" key="1">
    <citation type="journal article" date="2020" name="mSystems">
        <title>Genome- and Community-Level Interaction Insights into Carbon Utilization and Element Cycling Functions of Hydrothermarchaeota in Hydrothermal Sediment.</title>
        <authorList>
            <person name="Zhou Z."/>
            <person name="Liu Y."/>
            <person name="Xu W."/>
            <person name="Pan J."/>
            <person name="Luo Z.H."/>
            <person name="Li M."/>
        </authorList>
    </citation>
    <scope>NUCLEOTIDE SEQUENCE [LARGE SCALE GENOMIC DNA]</scope>
    <source>
        <strain evidence="10">HyVt-233</strain>
    </source>
</reference>
<dbReference type="EC" id="3.1.-.-" evidence="7"/>
<dbReference type="EC" id="3.6.4.-" evidence="7"/>
<comment type="function">
    <text evidence="7">Acts as a ribosome collision sensor, splitting the ribosome into its 2 subunits. Detects stalled/collided 70S ribosomes which it binds and splits by an ATP-hydrolysis driven conformational change. Acts upstream of the ribosome quality control system (RQC), a ribosome-associated complex that mediates the extraction of incompletely synthesized nascent chains from stalled ribosomes and their subsequent degradation. Probably generates substrates for RQC.</text>
</comment>
<dbReference type="GO" id="GO:0045910">
    <property type="term" value="P:negative regulation of DNA recombination"/>
    <property type="evidence" value="ECO:0007669"/>
    <property type="project" value="InterPro"/>
</dbReference>
<comment type="function">
    <text evidence="7">Endonuclease that is involved in the suppression of homologous recombination and thus may have a key role in the control of bacterial genetic diversity.</text>
</comment>
<dbReference type="InterPro" id="IPR036063">
    <property type="entry name" value="Smr_dom_sf"/>
</dbReference>
<keyword evidence="7" id="KW-0255">Endonuclease</keyword>
<dbReference type="PROSITE" id="PS00486">
    <property type="entry name" value="DNA_MISMATCH_REPAIR_2"/>
    <property type="match status" value="1"/>
</dbReference>
<comment type="subunit">
    <text evidence="7">Homodimer. Binds to stalled ribosomes, contacting rRNA.</text>
</comment>
<dbReference type="GO" id="GO:0006298">
    <property type="term" value="P:mismatch repair"/>
    <property type="evidence" value="ECO:0007669"/>
    <property type="project" value="InterPro"/>
</dbReference>
<keyword evidence="7" id="KW-0540">Nuclease</keyword>
<dbReference type="SUPFAM" id="SSF52540">
    <property type="entry name" value="P-loop containing nucleoside triphosphate hydrolases"/>
    <property type="match status" value="1"/>
</dbReference>
<organism evidence="10">
    <name type="scientific">Desulfofervidus auxilii</name>
    <dbReference type="NCBI Taxonomy" id="1621989"/>
    <lineage>
        <taxon>Bacteria</taxon>
        <taxon>Pseudomonadati</taxon>
        <taxon>Thermodesulfobacteriota</taxon>
        <taxon>Candidatus Desulfofervidia</taxon>
        <taxon>Candidatus Desulfofervidales</taxon>
        <taxon>Candidatus Desulfofervidaceae</taxon>
        <taxon>Candidatus Desulfofervidus</taxon>
    </lineage>
</organism>
<dbReference type="InterPro" id="IPR007696">
    <property type="entry name" value="DNA_mismatch_repair_MutS_core"/>
</dbReference>
<dbReference type="GO" id="GO:0016887">
    <property type="term" value="F:ATP hydrolysis activity"/>
    <property type="evidence" value="ECO:0007669"/>
    <property type="project" value="InterPro"/>
</dbReference>
<sequence>MDLKTLQDLEFNHFLELITNYAVSNPGKNEILTLRPINSLSLLKERFQIVKEIKSRLWDKNFPFPKISNISSLLAKVKIKDFFLSPEEIYVIGEHLDIAAKIYHYWEEHQKECPTVFKFIHSIQTIPSLQKKIKQSVNAQGEILDTASLEIKKIRLKIKQLKAKIKAELDSILHTPAYRAYWQEKIISIRQGRYVVSVKSEFQPFLKGIIHDYSRSRATCFIEPFEILPFNNQLQMLIKEEEEEKKKILIDLTKTIANEINTLLNNQKILAKLDALTAIAQYAIEFDGTFPKFSDQIYFKKAYHPLLLWQEKKENQKKVVSIDLKISPPTKLLIISGPNAGGKTVALKTLGLFILMLQAGIPVPAEEAYFPIFEHVFSDIGDEQMLVSGMSTFSAHLKRLQNILEKIKGRTLILIDEIGKGTHPSEGIALGMSFLDEFKAKGAITVVTTHHDILKVYGLKDKEALNVAVGIDTKSLTPTYQLIYNTVGMSCALEIAEKLGVERQILEKAKNYLGKSEKNYFLSELIKLKNELETRKNLIFKLFSSILFLKERWENIIRQIEEKGIDKLLSKIEQTIKSVQQKKEDLEILKMQRQALKELKNISISSFKEPLKIKPGDWVKLSNRFGQKIAQVKWVGEDKVEVIIGNWRCQIPKNEIKEIVKKAQVLHKAVNVHTLSAPVSEIYLLGKKVDEALTEIEKAIDIAVLYGLKQMRIIHGLGSGRLRTAIQNYLKVHPQVAGFRDGHAHEGGQGVTIVDIRH</sequence>
<feature type="coiled-coil region" evidence="8">
    <location>
        <begin position="144"/>
        <end position="171"/>
    </location>
</feature>
<evidence type="ECO:0000256" key="4">
    <source>
        <dbReference type="ARBA" id="ARBA00022840"/>
    </source>
</evidence>
<dbReference type="HAMAP" id="MF_00092">
    <property type="entry name" value="MutS2"/>
    <property type="match status" value="1"/>
</dbReference>
<keyword evidence="4 7" id="KW-0067">ATP-binding</keyword>
<keyword evidence="8" id="KW-0175">Coiled coil</keyword>
<comment type="similarity">
    <text evidence="7">Belongs to the DNA mismatch repair MutS family. MutS2 subfamily.</text>
</comment>
<dbReference type="SMART" id="SM00533">
    <property type="entry name" value="MUTSd"/>
    <property type="match status" value="1"/>
</dbReference>
<evidence type="ECO:0000313" key="10">
    <source>
        <dbReference type="EMBL" id="HDD43619.1"/>
    </source>
</evidence>
<dbReference type="InterPro" id="IPR045076">
    <property type="entry name" value="MutS"/>
</dbReference>
<dbReference type="PIRSF" id="PIRSF005814">
    <property type="entry name" value="MutS_YshD"/>
    <property type="match status" value="1"/>
</dbReference>
<dbReference type="GO" id="GO:0072344">
    <property type="term" value="P:rescue of stalled ribosome"/>
    <property type="evidence" value="ECO:0007669"/>
    <property type="project" value="UniProtKB-UniRule"/>
</dbReference>
<dbReference type="SUPFAM" id="SSF48334">
    <property type="entry name" value="DNA repair protein MutS, domain III"/>
    <property type="match status" value="1"/>
</dbReference>
<evidence type="ECO:0000256" key="2">
    <source>
        <dbReference type="ARBA" id="ARBA00022741"/>
    </source>
</evidence>
<keyword evidence="6 7" id="KW-0238">DNA-binding</keyword>
<dbReference type="SMART" id="SM00463">
    <property type="entry name" value="SMR"/>
    <property type="match status" value="1"/>
</dbReference>
<evidence type="ECO:0000256" key="3">
    <source>
        <dbReference type="ARBA" id="ARBA00022801"/>
    </source>
</evidence>
<dbReference type="GO" id="GO:0030983">
    <property type="term" value="F:mismatched DNA binding"/>
    <property type="evidence" value="ECO:0007669"/>
    <property type="project" value="InterPro"/>
</dbReference>
<dbReference type="GO" id="GO:0005524">
    <property type="term" value="F:ATP binding"/>
    <property type="evidence" value="ECO:0007669"/>
    <property type="project" value="UniProtKB-UniRule"/>
</dbReference>
<dbReference type="GO" id="GO:0140664">
    <property type="term" value="F:ATP-dependent DNA damage sensor activity"/>
    <property type="evidence" value="ECO:0007669"/>
    <property type="project" value="InterPro"/>
</dbReference>
<comment type="caution">
    <text evidence="10">The sequence shown here is derived from an EMBL/GenBank/DDBJ whole genome shotgun (WGS) entry which is preliminary data.</text>
</comment>
<dbReference type="GO" id="GO:0043023">
    <property type="term" value="F:ribosomal large subunit binding"/>
    <property type="evidence" value="ECO:0007669"/>
    <property type="project" value="UniProtKB-UniRule"/>
</dbReference>
<dbReference type="InterPro" id="IPR000432">
    <property type="entry name" value="DNA_mismatch_repair_MutS_C"/>
</dbReference>